<feature type="transmembrane region" description="Helical" evidence="14">
    <location>
        <begin position="88"/>
        <end position="108"/>
    </location>
</feature>
<evidence type="ECO:0000256" key="2">
    <source>
        <dbReference type="ARBA" id="ARBA00005194"/>
    </source>
</evidence>
<feature type="region of interest" description="Disordered" evidence="15">
    <location>
        <begin position="270"/>
        <end position="293"/>
    </location>
</feature>
<evidence type="ECO:0000313" key="16">
    <source>
        <dbReference type="EMBL" id="PWN91952.1"/>
    </source>
</evidence>
<evidence type="ECO:0000256" key="1">
    <source>
        <dbReference type="ARBA" id="ARBA00004141"/>
    </source>
</evidence>
<dbReference type="InParanoid" id="A0A316YS52"/>
<comment type="catalytic activity">
    <reaction evidence="13 14">
        <text>a very-long-chain (3R)-3-hydroxyacyl-CoA = a very-long-chain (2E)-enoyl-CoA + H2O</text>
        <dbReference type="Rhea" id="RHEA:45812"/>
        <dbReference type="ChEBI" id="CHEBI:15377"/>
        <dbReference type="ChEBI" id="CHEBI:83728"/>
        <dbReference type="ChEBI" id="CHEBI:85440"/>
        <dbReference type="EC" id="4.2.1.134"/>
    </reaction>
</comment>
<feature type="transmembrane region" description="Helical" evidence="14">
    <location>
        <begin position="182"/>
        <end position="199"/>
    </location>
</feature>
<dbReference type="STRING" id="215250.A0A316YS52"/>
<dbReference type="GO" id="GO:0030497">
    <property type="term" value="P:fatty acid elongation"/>
    <property type="evidence" value="ECO:0007669"/>
    <property type="project" value="TreeGrafter"/>
</dbReference>
<keyword evidence="14" id="KW-0256">Endoplasmic reticulum</keyword>
<dbReference type="Pfam" id="PF04387">
    <property type="entry name" value="PTPLA"/>
    <property type="match status" value="1"/>
</dbReference>
<proteinExistence type="inferred from homology"/>
<dbReference type="GO" id="GO:0030148">
    <property type="term" value="P:sphingolipid biosynthetic process"/>
    <property type="evidence" value="ECO:0007669"/>
    <property type="project" value="TreeGrafter"/>
</dbReference>
<keyword evidence="12 14" id="KW-0456">Lyase</keyword>
<dbReference type="GO" id="GO:0102158">
    <property type="term" value="F:very-long-chain (3R)-3-hydroxyacyl-CoA dehydratase activity"/>
    <property type="evidence" value="ECO:0007669"/>
    <property type="project" value="UniProtKB-EC"/>
</dbReference>
<feature type="transmembrane region" description="Helical" evidence="14">
    <location>
        <begin position="219"/>
        <end position="236"/>
    </location>
</feature>
<evidence type="ECO:0000256" key="14">
    <source>
        <dbReference type="RuleBase" id="RU363109"/>
    </source>
</evidence>
<dbReference type="GeneID" id="37043121"/>
<keyword evidence="6 14" id="KW-0812">Transmembrane</keyword>
<dbReference type="RefSeq" id="XP_025379150.1">
    <property type="nucleotide sequence ID" value="XM_025521205.1"/>
</dbReference>
<dbReference type="EC" id="4.2.1.134" evidence="4 14"/>
<keyword evidence="10 14" id="KW-0472">Membrane</keyword>
<keyword evidence="8 14" id="KW-1133">Transmembrane helix</keyword>
<dbReference type="InterPro" id="IPR007482">
    <property type="entry name" value="Tyr_Pase-like_PTPLA"/>
</dbReference>
<comment type="pathway">
    <text evidence="2 14">Lipid metabolism; fatty acid biosynthesis.</text>
</comment>
<evidence type="ECO:0000256" key="10">
    <source>
        <dbReference type="ARBA" id="ARBA00023136"/>
    </source>
</evidence>
<keyword evidence="11 14" id="KW-0275">Fatty acid biosynthesis</keyword>
<keyword evidence="7 14" id="KW-0276">Fatty acid metabolism</keyword>
<dbReference type="PANTHER" id="PTHR11035">
    <property type="entry name" value="VERY-LONG-CHAIN (3R)-3-HYDROXYACYL-COA DEHYDRATASE"/>
    <property type="match status" value="1"/>
</dbReference>
<keyword evidence="17" id="KW-1185">Reference proteome</keyword>
<feature type="transmembrane region" description="Helical" evidence="14">
    <location>
        <begin position="12"/>
        <end position="35"/>
    </location>
</feature>
<evidence type="ECO:0000256" key="13">
    <source>
        <dbReference type="ARBA" id="ARBA00036671"/>
    </source>
</evidence>
<dbReference type="Proteomes" id="UP000245768">
    <property type="component" value="Unassembled WGS sequence"/>
</dbReference>
<evidence type="ECO:0000256" key="15">
    <source>
        <dbReference type="SAM" id="MobiDB-lite"/>
    </source>
</evidence>
<name>A0A316YS52_9BASI</name>
<keyword evidence="5 14" id="KW-0444">Lipid biosynthesis</keyword>
<evidence type="ECO:0000256" key="9">
    <source>
        <dbReference type="ARBA" id="ARBA00023098"/>
    </source>
</evidence>
<reference evidence="16 17" key="1">
    <citation type="journal article" date="2018" name="Mol. Biol. Evol.">
        <title>Broad Genomic Sampling Reveals a Smut Pathogenic Ancestry of the Fungal Clade Ustilaginomycotina.</title>
        <authorList>
            <person name="Kijpornyongpan T."/>
            <person name="Mondo S.J."/>
            <person name="Barry K."/>
            <person name="Sandor L."/>
            <person name="Lee J."/>
            <person name="Lipzen A."/>
            <person name="Pangilinan J."/>
            <person name="LaButti K."/>
            <person name="Hainaut M."/>
            <person name="Henrissat B."/>
            <person name="Grigoriev I.V."/>
            <person name="Spatafora J.W."/>
            <person name="Aime M.C."/>
        </authorList>
    </citation>
    <scope>NUCLEOTIDE SEQUENCE [LARGE SCALE GENOMIC DNA]</scope>
    <source>
        <strain evidence="16 17">MCA 4198</strain>
    </source>
</reference>
<comment type="similarity">
    <text evidence="3 14">Belongs to the very long-chain fatty acids dehydratase HACD family.</text>
</comment>
<evidence type="ECO:0000256" key="5">
    <source>
        <dbReference type="ARBA" id="ARBA00022516"/>
    </source>
</evidence>
<gene>
    <name evidence="16" type="ORF">FA10DRAFT_265770</name>
</gene>
<evidence type="ECO:0000256" key="7">
    <source>
        <dbReference type="ARBA" id="ARBA00022832"/>
    </source>
</evidence>
<evidence type="ECO:0000256" key="11">
    <source>
        <dbReference type="ARBA" id="ARBA00023160"/>
    </source>
</evidence>
<comment type="subcellular location">
    <subcellularLocation>
        <location evidence="14">Endoplasmic reticulum membrane</location>
        <topology evidence="14">Multi-pass membrane protein</topology>
    </subcellularLocation>
    <subcellularLocation>
        <location evidence="1">Membrane</location>
        <topology evidence="1">Multi-pass membrane protein</topology>
    </subcellularLocation>
</comment>
<dbReference type="PANTHER" id="PTHR11035:SF3">
    <property type="entry name" value="VERY-LONG-CHAIN (3R)-3-HYDROXYACYL-COA DEHYDRATASE"/>
    <property type="match status" value="1"/>
</dbReference>
<evidence type="ECO:0000256" key="4">
    <source>
        <dbReference type="ARBA" id="ARBA00013122"/>
    </source>
</evidence>
<evidence type="ECO:0000313" key="17">
    <source>
        <dbReference type="Proteomes" id="UP000245768"/>
    </source>
</evidence>
<dbReference type="EMBL" id="KZ819635">
    <property type="protein sequence ID" value="PWN91952.1"/>
    <property type="molecule type" value="Genomic_DNA"/>
</dbReference>
<protein>
    <recommendedName>
        <fullName evidence="4 14">Very-long-chain (3R)-3-hydroxyacyl-CoA dehydratase</fullName>
        <ecNumber evidence="4 14">4.2.1.134</ecNumber>
    </recommendedName>
</protein>
<evidence type="ECO:0000256" key="6">
    <source>
        <dbReference type="ARBA" id="ARBA00022692"/>
    </source>
</evidence>
<evidence type="ECO:0000256" key="8">
    <source>
        <dbReference type="ARBA" id="ARBA00022989"/>
    </source>
</evidence>
<keyword evidence="9 14" id="KW-0443">Lipid metabolism</keyword>
<organism evidence="16 17">
    <name type="scientific">Acaromyces ingoldii</name>
    <dbReference type="NCBI Taxonomy" id="215250"/>
    <lineage>
        <taxon>Eukaryota</taxon>
        <taxon>Fungi</taxon>
        <taxon>Dikarya</taxon>
        <taxon>Basidiomycota</taxon>
        <taxon>Ustilaginomycotina</taxon>
        <taxon>Exobasidiomycetes</taxon>
        <taxon>Exobasidiales</taxon>
        <taxon>Cryptobasidiaceae</taxon>
        <taxon>Acaromyces</taxon>
    </lineage>
</organism>
<sequence>MAQSIFVRGYLIAYNLASFFGWALILSTTIKHLVLGPQTFSAPQRLAGDILASLRPFRAWFQEKYANPYLPAFALELLERASLLHRHVGALVALVQSFAVLEVLHAALGWVRSPVPTTVIQVASRLWLVWGISERYSESAGSAFYASMVFAWSLTECVRYSFYANSLMGSENDGLLWARYTLFYVLYPLGAGSEAMLMFQTLPKVLPWNDPSAWSAGNYAILFLFVIWWPGLYVMYSHMIRQRSRALGRGFWGSKRTEERKKAAVIKEARRRGAKDIADASWATGESSSKKDK</sequence>
<accession>A0A316YS52</accession>
<dbReference type="GO" id="GO:0005789">
    <property type="term" value="C:endoplasmic reticulum membrane"/>
    <property type="evidence" value="ECO:0007669"/>
    <property type="project" value="UniProtKB-SubCell"/>
</dbReference>
<feature type="transmembrane region" description="Helical" evidence="14">
    <location>
        <begin position="143"/>
        <end position="162"/>
    </location>
</feature>
<dbReference type="FunCoup" id="A0A316YS52">
    <property type="interactions" value="310"/>
</dbReference>
<evidence type="ECO:0000256" key="12">
    <source>
        <dbReference type="ARBA" id="ARBA00023239"/>
    </source>
</evidence>
<dbReference type="UniPathway" id="UPA00094"/>
<dbReference type="AlphaFoldDB" id="A0A316YS52"/>
<evidence type="ECO:0000256" key="3">
    <source>
        <dbReference type="ARBA" id="ARBA00007811"/>
    </source>
</evidence>
<comment type="function">
    <text evidence="14">Catalyzes the third of the four reactions of the long-chain fatty acids elongation cycle. This endoplasmic reticulum-bound enzymatic process, allows the addition of two carbons to the chain of long- and very long-chain fatty acids/VLCFAs per cycle. This enzyme catalyzes the dehydration of the 3-hydroxyacyl-CoA intermediate into trans-2,3-enoyl-CoA, within each cycle of fatty acid elongation. Thereby, it participates to the production of VLCFAs of different chain lengths that are involved in multiple biological processes as precursors of membrane lipids and lipid mediators.</text>
</comment>
<dbReference type="OrthoDB" id="46988at2759"/>
<dbReference type="GO" id="GO:0042761">
    <property type="term" value="P:very long-chain fatty acid biosynthetic process"/>
    <property type="evidence" value="ECO:0007669"/>
    <property type="project" value="TreeGrafter"/>
</dbReference>